<dbReference type="CDD" id="cd02440">
    <property type="entry name" value="AdoMet_MTases"/>
    <property type="match status" value="1"/>
</dbReference>
<keyword evidence="6" id="KW-1185">Reference proteome</keyword>
<dbReference type="InterPro" id="IPR013216">
    <property type="entry name" value="Methyltransf_11"/>
</dbReference>
<dbReference type="PANTHER" id="PTHR41244">
    <property type="entry name" value="RHAMNAN SYNTHESIS F"/>
    <property type="match status" value="1"/>
</dbReference>
<dbReference type="CDD" id="cd00761">
    <property type="entry name" value="Glyco_tranf_GTA_type"/>
    <property type="match status" value="1"/>
</dbReference>
<dbReference type="SUPFAM" id="SSF53756">
    <property type="entry name" value="UDP-Glycosyltransferase/glycogen phosphorylase"/>
    <property type="match status" value="1"/>
</dbReference>
<evidence type="ECO:0000313" key="6">
    <source>
        <dbReference type="Proteomes" id="UP001138921"/>
    </source>
</evidence>
<dbReference type="SUPFAM" id="SSF53448">
    <property type="entry name" value="Nucleotide-diphospho-sugar transferases"/>
    <property type="match status" value="1"/>
</dbReference>
<protein>
    <submittedName>
        <fullName evidence="5">Glycoside hydrolase family 99-like domain-containing protein</fullName>
    </submittedName>
</protein>
<reference evidence="5" key="2">
    <citation type="submission" date="2021-03" db="EMBL/GenBank/DDBJ databases">
        <authorList>
            <person name="Artuso I."/>
            <person name="Turrini P."/>
            <person name="Pirolo M."/>
            <person name="Lugli G.A."/>
            <person name="Ventura M."/>
            <person name="Visca P."/>
        </authorList>
    </citation>
    <scope>NUCLEOTIDE SEQUENCE</scope>
    <source>
        <strain evidence="5">LMG 26462</strain>
    </source>
</reference>
<evidence type="ECO:0000256" key="1">
    <source>
        <dbReference type="SAM" id="Coils"/>
    </source>
</evidence>
<evidence type="ECO:0000259" key="3">
    <source>
        <dbReference type="Pfam" id="PF00535"/>
    </source>
</evidence>
<dbReference type="Gene3D" id="3.20.20.80">
    <property type="entry name" value="Glycosidases"/>
    <property type="match status" value="1"/>
</dbReference>
<dbReference type="Pfam" id="PF00534">
    <property type="entry name" value="Glycos_transf_1"/>
    <property type="match status" value="1"/>
</dbReference>
<organism evidence="5 6">
    <name type="scientific">Aminobacter anthyllidis</name>
    <dbReference type="NCBI Taxonomy" id="1035067"/>
    <lineage>
        <taxon>Bacteria</taxon>
        <taxon>Pseudomonadati</taxon>
        <taxon>Pseudomonadota</taxon>
        <taxon>Alphaproteobacteria</taxon>
        <taxon>Hyphomicrobiales</taxon>
        <taxon>Phyllobacteriaceae</taxon>
        <taxon>Aminobacter</taxon>
    </lineage>
</organism>
<feature type="coiled-coil region" evidence="1">
    <location>
        <begin position="268"/>
        <end position="295"/>
    </location>
</feature>
<name>A0A9X1ACD8_9HYPH</name>
<feature type="domain" description="Glycosyl transferase family 1" evidence="2">
    <location>
        <begin position="989"/>
        <end position="1155"/>
    </location>
</feature>
<keyword evidence="1" id="KW-0175">Coiled coil</keyword>
<dbReference type="Pfam" id="PF08241">
    <property type="entry name" value="Methyltransf_11"/>
    <property type="match status" value="1"/>
</dbReference>
<dbReference type="PANTHER" id="PTHR41244:SF1">
    <property type="entry name" value="GLYCOSYLTRANSFERASE"/>
    <property type="match status" value="1"/>
</dbReference>
<dbReference type="EMBL" id="JAFLWW010000004">
    <property type="protein sequence ID" value="MBT1157046.1"/>
    <property type="molecule type" value="Genomic_DNA"/>
</dbReference>
<dbReference type="Gene3D" id="3.40.50.2000">
    <property type="entry name" value="Glycogen Phosphorylase B"/>
    <property type="match status" value="2"/>
</dbReference>
<accession>A0A9X1ACD8</accession>
<sequence>MDDNDHAVSNLLGQFAFPNPEKKFQFTGERYVTGLAGPIQHEHYHRYLFAAPYCRDRSVLDIACGEGYGCHLLAQIAGSVVGVDIDGETIRYAQGQYASSRLRFEIGDATAIPLPAESVDIVTSFETIEHFSDHEKFLAEVARVLRPGGLLIISSPNRPIYSEENQHSNPFHARELDREEFRSALQLKFANVVLFEQRSIDGSVIIAETPTRTQIEGLDSPDGLAYGHYSGLPSPHYFVAVASMGELPDVASSLLFSGAYLGSLHSTIEELNKRISTSEGEIATLKFQLDRAERQAGGLRAALEQWRVGNTQADGENVAIPTLQSVATIAQPDKRRRRSLLRRMSEFWRRRRTKRQFDAAYYIRQNPDVAAAGVDPFLHYLRTGWREGRDPTSTFSTSYYLENYPDVVARGVNPFVHYVSKGRAEGRRPNALVELEDAPVVPVPLLTAATPVTKPARVIAFYLPQFHAIPENDQWWGEGFTEWTNVRAAEPQFKGHYQPHVPGELGYYNLLDTAVQRRQIELAKLYGVEGFCFYFYWFGSKRLLEKPVENWLNDKSLDLPFCLCWANENWTRRWDGLDAEILIDQKHSPEDDIAFIAEVAPYLRDPRYIRVDGKPLLLVYRPSELPSAKQTAQRWRKWCAENGIGDIHLAYTQSFEQVDPSVYGFDAAIEFPPNRSHPPDMTQAVTPLHAEFSMKVYDWRVFKERSESYGDPGYSLYRTVCPGWDNTARRKNAGTAFINNTPELYRGWLADAIKDTKKRFARPDQRLIFVNAWNEWAEGAHLEPDARYGYAWLQATRDALEGPTTGPAAGRPRVVVVSHDAHPHGAQYLALHMARTFGELGFDTDMIVLGDGPLLARFAEVAKVHRIDLNSHSEAEVVRRLEQLRENGAEVAIANTTVSGLLVPLLKRAGFRTVALVHELPGILNSYKLLNHARAIAGHADKVVFAARQVQDGFNRFVGKPVEQAVIRPQGLYQRTPFRRSAHVDTARRTVREKLNFAPDASIVLGVGYGDNRKGFDLFVDACMVLMASDRRACAVWVGNVERQLMDTQMKRIRSAGLANRFAFTGLVEKPQEYYAAADVYALTSREDPFPSVVLEALDVEIPVVAFDGAGGFTDLLVRGCGHLVPPFDTDAMAADIAKLLNEPQRAAELGRNGRAIVEREFSFRHYLDDLMAFAGSPLLRVSVVVPNYNYARYISKRLASIAAQTVVPYELIVLDDASTDASVAAIDEFLADCPIPSTLIVNRENSGSVFRQWQRGVEMARGDFVWIAEADDLADPEFLSELLPAFARADVVMSYCQSRQMDGGGKVLSEDYLDYVADIDVERWTKPYVTEGREEIARSLHVKNTIPNVSAVLFRRDALQTMLAAHGDEIASFRHAGDWVAYLRLLESGAVAFSPKSRNSHRRHQGSVTVGNFNLGQLREIVQVQRDTTRRFQLGASAKLASERYAQRLYEQFGLATSKHPRFDLNPELSDVSGRAKGAP</sequence>
<dbReference type="SUPFAM" id="SSF53335">
    <property type="entry name" value="S-adenosyl-L-methionine-dependent methyltransferases"/>
    <property type="match status" value="1"/>
</dbReference>
<reference evidence="5" key="1">
    <citation type="journal article" date="2021" name="Microorganisms">
        <title>Phylogenomic Reconstruction and Metabolic Potential of the Genus Aminobacter.</title>
        <authorList>
            <person name="Artuso I."/>
            <person name="Turrini P."/>
            <person name="Pirolo M."/>
            <person name="Lugli G.A."/>
            <person name="Ventura M."/>
            <person name="Visca P."/>
        </authorList>
    </citation>
    <scope>NUCLEOTIDE SEQUENCE</scope>
    <source>
        <strain evidence="5">LMG 26462</strain>
    </source>
</reference>
<dbReference type="InterPro" id="IPR029063">
    <property type="entry name" value="SAM-dependent_MTases_sf"/>
</dbReference>
<dbReference type="RefSeq" id="WP_214390997.1">
    <property type="nucleotide sequence ID" value="NZ_JAFLWW010000004.1"/>
</dbReference>
<dbReference type="GO" id="GO:0008757">
    <property type="term" value="F:S-adenosylmethionine-dependent methyltransferase activity"/>
    <property type="evidence" value="ECO:0007669"/>
    <property type="project" value="InterPro"/>
</dbReference>
<gene>
    <name evidence="5" type="ORF">J1C56_15720</name>
</gene>
<evidence type="ECO:0000313" key="5">
    <source>
        <dbReference type="EMBL" id="MBT1157046.1"/>
    </source>
</evidence>
<feature type="domain" description="Glycosyltransferase 2-like" evidence="3">
    <location>
        <begin position="1183"/>
        <end position="1359"/>
    </location>
</feature>
<keyword evidence="5" id="KW-0378">Hydrolase</keyword>
<comment type="caution">
    <text evidence="5">The sequence shown here is derived from an EMBL/GenBank/DDBJ whole genome shotgun (WGS) entry which is preliminary data.</text>
</comment>
<dbReference type="GO" id="GO:0016787">
    <property type="term" value="F:hydrolase activity"/>
    <property type="evidence" value="ECO:0007669"/>
    <property type="project" value="UniProtKB-KW"/>
</dbReference>
<dbReference type="InterPro" id="IPR001296">
    <property type="entry name" value="Glyco_trans_1"/>
</dbReference>
<proteinExistence type="predicted"/>
<dbReference type="InterPro" id="IPR029044">
    <property type="entry name" value="Nucleotide-diphossugar_trans"/>
</dbReference>
<evidence type="ECO:0000259" key="4">
    <source>
        <dbReference type="Pfam" id="PF08241"/>
    </source>
</evidence>
<dbReference type="Pfam" id="PF14307">
    <property type="entry name" value="Glyco_tran_WbsX"/>
    <property type="match status" value="1"/>
</dbReference>
<dbReference type="Gene3D" id="3.90.550.10">
    <property type="entry name" value="Spore Coat Polysaccharide Biosynthesis Protein SpsA, Chain A"/>
    <property type="match status" value="1"/>
</dbReference>
<dbReference type="InterPro" id="IPR032719">
    <property type="entry name" value="WbsX"/>
</dbReference>
<dbReference type="CDD" id="cd11579">
    <property type="entry name" value="Glyco_tran_WbsX"/>
    <property type="match status" value="1"/>
</dbReference>
<dbReference type="CDD" id="cd03801">
    <property type="entry name" value="GT4_PimA-like"/>
    <property type="match status" value="1"/>
</dbReference>
<dbReference type="InterPro" id="IPR001173">
    <property type="entry name" value="Glyco_trans_2-like"/>
</dbReference>
<dbReference type="Gene3D" id="3.40.50.150">
    <property type="entry name" value="Vaccinia Virus protein VP39"/>
    <property type="match status" value="1"/>
</dbReference>
<evidence type="ECO:0000259" key="2">
    <source>
        <dbReference type="Pfam" id="PF00534"/>
    </source>
</evidence>
<feature type="domain" description="Methyltransferase type 11" evidence="4">
    <location>
        <begin position="60"/>
        <end position="153"/>
    </location>
</feature>
<dbReference type="GO" id="GO:0016757">
    <property type="term" value="F:glycosyltransferase activity"/>
    <property type="evidence" value="ECO:0007669"/>
    <property type="project" value="InterPro"/>
</dbReference>
<dbReference type="Pfam" id="PF00535">
    <property type="entry name" value="Glycos_transf_2"/>
    <property type="match status" value="1"/>
</dbReference>
<dbReference type="Proteomes" id="UP001138921">
    <property type="component" value="Unassembled WGS sequence"/>
</dbReference>